<name>A0A397A221_APHAT</name>
<dbReference type="InterPro" id="IPR009057">
    <property type="entry name" value="Homeodomain-like_sf"/>
</dbReference>
<dbReference type="GO" id="GO:0005634">
    <property type="term" value="C:nucleus"/>
    <property type="evidence" value="ECO:0007669"/>
    <property type="project" value="TreeGrafter"/>
</dbReference>
<feature type="domain" description="HTH CENPB-type" evidence="3">
    <location>
        <begin position="97"/>
        <end position="170"/>
    </location>
</feature>
<feature type="region of interest" description="Disordered" evidence="2">
    <location>
        <begin position="1"/>
        <end position="26"/>
    </location>
</feature>
<dbReference type="VEuPathDB" id="FungiDB:H257_06966"/>
<dbReference type="PANTHER" id="PTHR19303:SF57">
    <property type="entry name" value="HTH CENPB-TYPE DOMAIN-CONTAINING PROTEIN"/>
    <property type="match status" value="1"/>
</dbReference>
<evidence type="ECO:0000313" key="4">
    <source>
        <dbReference type="EMBL" id="RHX99430.1"/>
    </source>
</evidence>
<organism evidence="4 5">
    <name type="scientific">Aphanomyces astaci</name>
    <name type="common">Crayfish plague agent</name>
    <dbReference type="NCBI Taxonomy" id="112090"/>
    <lineage>
        <taxon>Eukaryota</taxon>
        <taxon>Sar</taxon>
        <taxon>Stramenopiles</taxon>
        <taxon>Oomycota</taxon>
        <taxon>Saprolegniomycetes</taxon>
        <taxon>Saprolegniales</taxon>
        <taxon>Verrucalvaceae</taxon>
        <taxon>Aphanomyces</taxon>
    </lineage>
</organism>
<reference evidence="4 5" key="1">
    <citation type="submission" date="2018-08" db="EMBL/GenBank/DDBJ databases">
        <title>Aphanomyces genome sequencing and annotation.</title>
        <authorList>
            <person name="Minardi D."/>
            <person name="Oidtmann B."/>
            <person name="Van Der Giezen M."/>
            <person name="Studholme D.J."/>
        </authorList>
    </citation>
    <scope>NUCLEOTIDE SEQUENCE [LARGE SCALE GENOMIC DNA]</scope>
    <source>
        <strain evidence="4 5">Kv</strain>
    </source>
</reference>
<dbReference type="Proteomes" id="UP000265427">
    <property type="component" value="Unassembled WGS sequence"/>
</dbReference>
<keyword evidence="1" id="KW-0238">DNA-binding</keyword>
<dbReference type="PROSITE" id="PS51253">
    <property type="entry name" value="HTH_CENPB"/>
    <property type="match status" value="1"/>
</dbReference>
<dbReference type="InterPro" id="IPR050863">
    <property type="entry name" value="CenT-Element_Derived"/>
</dbReference>
<dbReference type="InterPro" id="IPR006600">
    <property type="entry name" value="HTH_CenpB_DNA-bd_dom"/>
</dbReference>
<evidence type="ECO:0000259" key="3">
    <source>
        <dbReference type="PROSITE" id="PS51253"/>
    </source>
</evidence>
<evidence type="ECO:0000256" key="1">
    <source>
        <dbReference type="ARBA" id="ARBA00023125"/>
    </source>
</evidence>
<gene>
    <name evidence="4" type="ORF">DYB36_013815</name>
</gene>
<comment type="caution">
    <text evidence="4">The sequence shown here is derived from an EMBL/GenBank/DDBJ whole genome shotgun (WGS) entry which is preliminary data.</text>
</comment>
<dbReference type="PANTHER" id="PTHR19303">
    <property type="entry name" value="TRANSPOSON"/>
    <property type="match status" value="1"/>
</dbReference>
<dbReference type="AlphaFoldDB" id="A0A397A221"/>
<sequence>MDVTPPARPPGRPRLKEGPKKPPKKFRNVHVSFKKKQAVIDSFDEMGMAAALLKHFPHLLGPPLDTTRKKVYTWLKQRAHIKVKATNPRTSKHLCSRELGMATTLPKESEEQIAVWVHSMRKDGVPVTPQMIQIMALETAIDVGLDESAFVASWSWLEGFKRRFRLSLRTRTRQGQDTQGDGDAALATFSARVAQVVRVNDIDVIYNADQTGVNYEYLPTKTLNARGDNTVWIKCGGKSKDRATAMVMADSTGKKYPLFLVLKTPASKIKAVVQENLTFREGFGKQLWKDVEPLQNRFQCRIYGNPTAWWNSHIGVGGLPSLPLC</sequence>
<dbReference type="SMART" id="SM00674">
    <property type="entry name" value="CENPB"/>
    <property type="match status" value="1"/>
</dbReference>
<protein>
    <recommendedName>
        <fullName evidence="3">HTH CENPB-type domain-containing protein</fullName>
    </recommendedName>
</protein>
<dbReference type="SUPFAM" id="SSF46689">
    <property type="entry name" value="Homeodomain-like"/>
    <property type="match status" value="1"/>
</dbReference>
<evidence type="ECO:0000313" key="5">
    <source>
        <dbReference type="Proteomes" id="UP000265427"/>
    </source>
</evidence>
<accession>A0A397A221</accession>
<proteinExistence type="predicted"/>
<dbReference type="Gene3D" id="1.10.10.60">
    <property type="entry name" value="Homeodomain-like"/>
    <property type="match status" value="1"/>
</dbReference>
<dbReference type="GO" id="GO:0003677">
    <property type="term" value="F:DNA binding"/>
    <property type="evidence" value="ECO:0007669"/>
    <property type="project" value="UniProtKB-KW"/>
</dbReference>
<evidence type="ECO:0000256" key="2">
    <source>
        <dbReference type="SAM" id="MobiDB-lite"/>
    </source>
</evidence>
<feature type="compositionally biased region" description="Pro residues" evidence="2">
    <location>
        <begin position="1"/>
        <end position="12"/>
    </location>
</feature>
<dbReference type="EMBL" id="QUSZ01009194">
    <property type="protein sequence ID" value="RHX99430.1"/>
    <property type="molecule type" value="Genomic_DNA"/>
</dbReference>
<dbReference type="Pfam" id="PF03221">
    <property type="entry name" value="HTH_Tnp_Tc5"/>
    <property type="match status" value="1"/>
</dbReference>